<evidence type="ECO:0000313" key="1">
    <source>
        <dbReference type="EMBL" id="CAK5276999.1"/>
    </source>
</evidence>
<feature type="non-terminal residue" evidence="1">
    <location>
        <position position="1"/>
    </location>
</feature>
<proteinExistence type="predicted"/>
<dbReference type="EMBL" id="CAVNYO010000417">
    <property type="protein sequence ID" value="CAK5276999.1"/>
    <property type="molecule type" value="Genomic_DNA"/>
</dbReference>
<evidence type="ECO:0000313" key="2">
    <source>
        <dbReference type="Proteomes" id="UP001295794"/>
    </source>
</evidence>
<reference evidence="1" key="1">
    <citation type="submission" date="2023-11" db="EMBL/GenBank/DDBJ databases">
        <authorList>
            <person name="De Vega J J."/>
            <person name="De Vega J J."/>
        </authorList>
    </citation>
    <scope>NUCLEOTIDE SEQUENCE</scope>
</reference>
<dbReference type="AlphaFoldDB" id="A0AAD2K4J1"/>
<comment type="caution">
    <text evidence="1">The sequence shown here is derived from an EMBL/GenBank/DDBJ whole genome shotgun (WGS) entry which is preliminary data.</text>
</comment>
<name>A0AAD2K4J1_9AGAR</name>
<organism evidence="1 2">
    <name type="scientific">Mycena citricolor</name>
    <dbReference type="NCBI Taxonomy" id="2018698"/>
    <lineage>
        <taxon>Eukaryota</taxon>
        <taxon>Fungi</taxon>
        <taxon>Dikarya</taxon>
        <taxon>Basidiomycota</taxon>
        <taxon>Agaricomycotina</taxon>
        <taxon>Agaricomycetes</taxon>
        <taxon>Agaricomycetidae</taxon>
        <taxon>Agaricales</taxon>
        <taxon>Marasmiineae</taxon>
        <taxon>Mycenaceae</taxon>
        <taxon>Mycena</taxon>
    </lineage>
</organism>
<gene>
    <name evidence="1" type="ORF">MYCIT1_LOCUS25737</name>
</gene>
<protein>
    <submittedName>
        <fullName evidence="1">Uncharacterized protein</fullName>
    </submittedName>
</protein>
<dbReference type="Proteomes" id="UP001295794">
    <property type="component" value="Unassembled WGS sequence"/>
</dbReference>
<keyword evidence="2" id="KW-1185">Reference proteome</keyword>
<accession>A0AAD2K4J1</accession>
<sequence>GSRSTAAFAARYGQSHLISLVNTTAACSVRAGQVDLTALWNNTITRTHSLPSLARMTRSQPACMDFRQPIHLHTRLHANRCGSPLAAVLSGGLGACARYLSVTRLIV</sequence>